<name>A0A3B0FNC5_PSEPS</name>
<accession>A0A3B0FNC5</accession>
<evidence type="ECO:0000313" key="3">
    <source>
        <dbReference type="EMBL" id="RKO21158.1"/>
    </source>
</evidence>
<dbReference type="SUPFAM" id="SSF52172">
    <property type="entry name" value="CheY-like"/>
    <property type="match status" value="1"/>
</dbReference>
<organism evidence="3 4">
    <name type="scientific">Pseudarthrobacter phenanthrenivorans</name>
    <name type="common">Arthrobacter phenanthrenivorans</name>
    <dbReference type="NCBI Taxonomy" id="361575"/>
    <lineage>
        <taxon>Bacteria</taxon>
        <taxon>Bacillati</taxon>
        <taxon>Actinomycetota</taxon>
        <taxon>Actinomycetes</taxon>
        <taxon>Micrococcales</taxon>
        <taxon>Micrococcaceae</taxon>
        <taxon>Pseudarthrobacter</taxon>
    </lineage>
</organism>
<evidence type="ECO:0000313" key="4">
    <source>
        <dbReference type="Proteomes" id="UP000273159"/>
    </source>
</evidence>
<dbReference type="SMART" id="SM01012">
    <property type="entry name" value="ANTAR"/>
    <property type="match status" value="1"/>
</dbReference>
<dbReference type="InterPro" id="IPR036388">
    <property type="entry name" value="WH-like_DNA-bd_sf"/>
</dbReference>
<dbReference type="Pfam" id="PF03861">
    <property type="entry name" value="ANTAR"/>
    <property type="match status" value="1"/>
</dbReference>
<feature type="domain" description="ANTAR" evidence="2">
    <location>
        <begin position="241"/>
        <end position="302"/>
    </location>
</feature>
<dbReference type="GO" id="GO:0003723">
    <property type="term" value="F:RNA binding"/>
    <property type="evidence" value="ECO:0007669"/>
    <property type="project" value="InterPro"/>
</dbReference>
<evidence type="ECO:0000256" key="1">
    <source>
        <dbReference type="SAM" id="MobiDB-lite"/>
    </source>
</evidence>
<protein>
    <submittedName>
        <fullName evidence="3">ANTAR domain-containing protein</fullName>
    </submittedName>
</protein>
<gene>
    <name evidence="3" type="ORF">D7Z96_16870</name>
</gene>
<dbReference type="PROSITE" id="PS50921">
    <property type="entry name" value="ANTAR"/>
    <property type="match status" value="1"/>
</dbReference>
<reference evidence="3 4" key="1">
    <citation type="submission" date="2018-10" db="EMBL/GenBank/DDBJ databases">
        <title>Genome-guide identification and characterization of bacteria that degrade polycyclic aromatic hydrocarbons and resist hexavalent chromium simultaneously.</title>
        <authorList>
            <person name="Feng H."/>
        </authorList>
    </citation>
    <scope>NUCLEOTIDE SEQUENCE [LARGE SCALE GENOMIC DNA]</scope>
    <source>
        <strain evidence="3 4">J015</strain>
    </source>
</reference>
<dbReference type="InterPro" id="IPR011006">
    <property type="entry name" value="CheY-like_superfamily"/>
</dbReference>
<evidence type="ECO:0000259" key="2">
    <source>
        <dbReference type="PROSITE" id="PS50921"/>
    </source>
</evidence>
<proteinExistence type="predicted"/>
<comment type="caution">
    <text evidence="3">The sequence shown here is derived from an EMBL/GenBank/DDBJ whole genome shotgun (WGS) entry which is preliminary data.</text>
</comment>
<sequence length="316" mass="33412">MHRQHISSGFPVRRTRVLSGAGDEEAFETKASPPAVAGPLRSRQGSGPQQVRPLPDAAAGLGEAGGQDRLLLDLISGTHSLRESLDLLADATVKTVVRATGLRIDCGVVVHQPKRNPAVAGTSDEVVRLLEWEQEANEGPLNEVLAGGHPVAVLQRNGDFRWPRFSTQLQLAGFGSAMGVRLRVGAEAGADTTEGEAGSGGASAALAFFAQDAKAFPLPVIAEARTFAGLAAKSLDMAIDLHSARSMATDLRTALDSRTSINVACGVIMAQNRCSYHEAFSILAKASSHRNIKVRRVAEDILERLPEGAPRAHFGH</sequence>
<dbReference type="Proteomes" id="UP000273159">
    <property type="component" value="Unassembled WGS sequence"/>
</dbReference>
<dbReference type="AlphaFoldDB" id="A0A3B0FNC5"/>
<dbReference type="InterPro" id="IPR005561">
    <property type="entry name" value="ANTAR"/>
</dbReference>
<dbReference type="Gene3D" id="1.10.10.10">
    <property type="entry name" value="Winged helix-like DNA-binding domain superfamily/Winged helix DNA-binding domain"/>
    <property type="match status" value="1"/>
</dbReference>
<reference evidence="4" key="2">
    <citation type="submission" date="2018-10" db="EMBL/GenBank/DDBJ databases">
        <authorList>
            <person name="Wang Y."/>
            <person name="Wang J."/>
            <person name="Yang X."/>
            <person name="Wang Z."/>
            <person name="Huang Y."/>
        </authorList>
    </citation>
    <scope>NUCLEOTIDE SEQUENCE [LARGE SCALE GENOMIC DNA]</scope>
    <source>
        <strain evidence="4">J015</strain>
    </source>
</reference>
<feature type="region of interest" description="Disordered" evidence="1">
    <location>
        <begin position="21"/>
        <end position="62"/>
    </location>
</feature>
<dbReference type="EMBL" id="RBNH01000018">
    <property type="protein sequence ID" value="RKO21158.1"/>
    <property type="molecule type" value="Genomic_DNA"/>
</dbReference>